<protein>
    <submittedName>
        <fullName evidence="1">Uncharacterized protein</fullName>
    </submittedName>
</protein>
<dbReference type="Proteomes" id="UP000623440">
    <property type="component" value="Unassembled WGS sequence"/>
</dbReference>
<comment type="caution">
    <text evidence="1">The sequence shown here is derived from an EMBL/GenBank/DDBJ whole genome shotgun (WGS) entry which is preliminary data.</text>
</comment>
<sequence length="63" mass="7278">MRSLTRIKVRAIAFNKLCSDRATVTEVMTHNCYPKLVKSHRLRLLACTPISVAKRMFEKSEKV</sequence>
<evidence type="ECO:0000313" key="1">
    <source>
        <dbReference type="EMBL" id="MBD2533079.1"/>
    </source>
</evidence>
<name>A0ABR8DUJ7_9NOSO</name>
<dbReference type="EMBL" id="JACJSI010000081">
    <property type="protein sequence ID" value="MBD2533079.1"/>
    <property type="molecule type" value="Genomic_DNA"/>
</dbReference>
<organism evidence="1 2">
    <name type="scientific">Nostoc flagelliforme FACHB-838</name>
    <dbReference type="NCBI Taxonomy" id="2692904"/>
    <lineage>
        <taxon>Bacteria</taxon>
        <taxon>Bacillati</taxon>
        <taxon>Cyanobacteriota</taxon>
        <taxon>Cyanophyceae</taxon>
        <taxon>Nostocales</taxon>
        <taxon>Nostocaceae</taxon>
        <taxon>Nostoc</taxon>
    </lineage>
</organism>
<evidence type="ECO:0000313" key="2">
    <source>
        <dbReference type="Proteomes" id="UP000623440"/>
    </source>
</evidence>
<reference evidence="1 2" key="1">
    <citation type="journal article" date="2020" name="ISME J.">
        <title>Comparative genomics reveals insights into cyanobacterial evolution and habitat adaptation.</title>
        <authorList>
            <person name="Chen M.Y."/>
            <person name="Teng W.K."/>
            <person name="Zhao L."/>
            <person name="Hu C.X."/>
            <person name="Zhou Y.K."/>
            <person name="Han B.P."/>
            <person name="Song L.R."/>
            <person name="Shu W.S."/>
        </authorList>
    </citation>
    <scope>NUCLEOTIDE SEQUENCE [LARGE SCALE GENOMIC DNA]</scope>
    <source>
        <strain evidence="1 2">FACHB-838</strain>
    </source>
</reference>
<proteinExistence type="predicted"/>
<gene>
    <name evidence="1" type="ORF">H6G97_27320</name>
</gene>
<accession>A0ABR8DUJ7</accession>
<dbReference type="RefSeq" id="WP_190943672.1">
    <property type="nucleotide sequence ID" value="NZ_JACJSI010000081.1"/>
</dbReference>
<keyword evidence="2" id="KW-1185">Reference proteome</keyword>